<keyword evidence="1" id="KW-1133">Transmembrane helix</keyword>
<evidence type="ECO:0000256" key="1">
    <source>
        <dbReference type="SAM" id="Phobius"/>
    </source>
</evidence>
<keyword evidence="1" id="KW-0812">Transmembrane</keyword>
<keyword evidence="4" id="KW-1185">Reference proteome</keyword>
<feature type="transmembrane region" description="Helical" evidence="1">
    <location>
        <begin position="109"/>
        <end position="131"/>
    </location>
</feature>
<keyword evidence="2" id="KW-0732">Signal</keyword>
<organism evidence="3 4">
    <name type="scientific">Hondaea fermentalgiana</name>
    <dbReference type="NCBI Taxonomy" id="2315210"/>
    <lineage>
        <taxon>Eukaryota</taxon>
        <taxon>Sar</taxon>
        <taxon>Stramenopiles</taxon>
        <taxon>Bigyra</taxon>
        <taxon>Labyrinthulomycetes</taxon>
        <taxon>Thraustochytrida</taxon>
        <taxon>Thraustochytriidae</taxon>
        <taxon>Hondaea</taxon>
    </lineage>
</organism>
<accession>A0A2R5GKE3</accession>
<evidence type="ECO:0000313" key="4">
    <source>
        <dbReference type="Proteomes" id="UP000241890"/>
    </source>
</evidence>
<dbReference type="Proteomes" id="UP000241890">
    <property type="component" value="Unassembled WGS sequence"/>
</dbReference>
<evidence type="ECO:0000313" key="3">
    <source>
        <dbReference type="EMBL" id="GBG30198.1"/>
    </source>
</evidence>
<proteinExistence type="predicted"/>
<protein>
    <submittedName>
        <fullName evidence="3">Uncharacterized protein</fullName>
    </submittedName>
</protein>
<feature type="chain" id="PRO_5015336044" evidence="2">
    <location>
        <begin position="17"/>
        <end position="236"/>
    </location>
</feature>
<feature type="transmembrane region" description="Helical" evidence="1">
    <location>
        <begin position="163"/>
        <end position="182"/>
    </location>
</feature>
<feature type="non-terminal residue" evidence="3">
    <location>
        <position position="236"/>
    </location>
</feature>
<dbReference type="EMBL" id="BEYU01000073">
    <property type="protein sequence ID" value="GBG30198.1"/>
    <property type="molecule type" value="Genomic_DNA"/>
</dbReference>
<reference evidence="3 4" key="1">
    <citation type="submission" date="2017-12" db="EMBL/GenBank/DDBJ databases">
        <title>Sequencing, de novo assembly and annotation of complete genome of a new Thraustochytrid species, strain FCC1311.</title>
        <authorList>
            <person name="Sedici K."/>
            <person name="Godart F."/>
            <person name="Aiese Cigliano R."/>
            <person name="Sanseverino W."/>
            <person name="Barakat M."/>
            <person name="Ortet P."/>
            <person name="Marechal E."/>
            <person name="Cagnac O."/>
            <person name="Amato A."/>
        </authorList>
    </citation>
    <scope>NUCLEOTIDE SEQUENCE [LARGE SCALE GENOMIC DNA]</scope>
</reference>
<comment type="caution">
    <text evidence="3">The sequence shown here is derived from an EMBL/GenBank/DDBJ whole genome shotgun (WGS) entry which is preliminary data.</text>
</comment>
<keyword evidence="1" id="KW-0472">Membrane</keyword>
<feature type="signal peptide" evidence="2">
    <location>
        <begin position="1"/>
        <end position="16"/>
    </location>
</feature>
<evidence type="ECO:0000256" key="2">
    <source>
        <dbReference type="SAM" id="SignalP"/>
    </source>
</evidence>
<dbReference type="InParanoid" id="A0A2R5GKE3"/>
<gene>
    <name evidence="3" type="ORF">FCC1311_064182</name>
</gene>
<name>A0A2R5GKE3_9STRA</name>
<feature type="transmembrane region" description="Helical" evidence="1">
    <location>
        <begin position="32"/>
        <end position="51"/>
    </location>
</feature>
<sequence length="236" mass="26194">MGLVAIVASLATGAWGLVFLSLDGNWQGCAIVGSFGAALYVVPHFFCYRVLAVRAMAVQNFMLNWYVSLLNLVWYVIYSLFGIALLTIIAFSGKLMYAEEFCIVRLHNLLPILGAIADCALSSTLLFLFVWPVMRQSSEVGHVESDHRSEQSNTLRKLARENLVLSAIPILSTMVFMSLLSVTTRATSYNEGNSEFIPYMDLVGGLSDELIDTFSSFMMFRKLLFPSVNGTFKVKP</sequence>
<feature type="transmembrane region" description="Helical" evidence="1">
    <location>
        <begin position="63"/>
        <end position="89"/>
    </location>
</feature>
<dbReference type="AlphaFoldDB" id="A0A2R5GKE3"/>